<gene>
    <name evidence="2" type="ORF">PAT3040_03805</name>
</gene>
<evidence type="ECO:0000313" key="3">
    <source>
        <dbReference type="Proteomes" id="UP000245202"/>
    </source>
</evidence>
<name>A0A2R5ER63_9BACL</name>
<dbReference type="EMBL" id="BDQX01000196">
    <property type="protein sequence ID" value="GBG09172.1"/>
    <property type="molecule type" value="Genomic_DNA"/>
</dbReference>
<keyword evidence="1" id="KW-0812">Transmembrane</keyword>
<keyword evidence="1" id="KW-1133">Transmembrane helix</keyword>
<dbReference type="CDD" id="cd21809">
    <property type="entry name" value="ABC-2_lan_permease-like"/>
    <property type="match status" value="1"/>
</dbReference>
<dbReference type="Pfam" id="PF12730">
    <property type="entry name" value="ABC2_membrane_4"/>
    <property type="match status" value="1"/>
</dbReference>
<proteinExistence type="predicted"/>
<feature type="transmembrane region" description="Helical" evidence="1">
    <location>
        <begin position="106"/>
        <end position="130"/>
    </location>
</feature>
<evidence type="ECO:0000313" key="2">
    <source>
        <dbReference type="EMBL" id="GBG09172.1"/>
    </source>
</evidence>
<evidence type="ECO:0000256" key="1">
    <source>
        <dbReference type="SAM" id="Phobius"/>
    </source>
</evidence>
<feature type="transmembrane region" description="Helical" evidence="1">
    <location>
        <begin position="59"/>
        <end position="79"/>
    </location>
</feature>
<dbReference type="RefSeq" id="WP_108993961.1">
    <property type="nucleotide sequence ID" value="NZ_BDQX01000196.1"/>
</dbReference>
<keyword evidence="1" id="KW-0472">Membrane</keyword>
<feature type="transmembrane region" description="Helical" evidence="1">
    <location>
        <begin position="170"/>
        <end position="188"/>
    </location>
</feature>
<keyword evidence="3" id="KW-1185">Reference proteome</keyword>
<comment type="caution">
    <text evidence="2">The sequence shown here is derived from an EMBL/GenBank/DDBJ whole genome shotgun (WGS) entry which is preliminary data.</text>
</comment>
<reference evidence="2 3" key="1">
    <citation type="submission" date="2017-08" db="EMBL/GenBank/DDBJ databases">
        <title>Substantial Increase in Enzyme Production by Combined Drug-Resistance Mutations in Paenibacillus agaridevorans.</title>
        <authorList>
            <person name="Tanaka Y."/>
            <person name="Funane K."/>
            <person name="Hosaka T."/>
            <person name="Shiwa Y."/>
            <person name="Fujita N."/>
            <person name="Miyazaki T."/>
            <person name="Yoshikawa H."/>
            <person name="Murakami K."/>
            <person name="Kasahara K."/>
            <person name="Inaoka T."/>
            <person name="Hiraga Y."/>
            <person name="Ochi K."/>
        </authorList>
    </citation>
    <scope>NUCLEOTIDE SEQUENCE [LARGE SCALE GENOMIC DNA]</scope>
    <source>
        <strain evidence="2 3">T-3040</strain>
    </source>
</reference>
<organism evidence="2 3">
    <name type="scientific">Paenibacillus agaridevorans</name>
    <dbReference type="NCBI Taxonomy" id="171404"/>
    <lineage>
        <taxon>Bacteria</taxon>
        <taxon>Bacillati</taxon>
        <taxon>Bacillota</taxon>
        <taxon>Bacilli</taxon>
        <taxon>Bacillales</taxon>
        <taxon>Paenibacillaceae</taxon>
        <taxon>Paenibacillus</taxon>
    </lineage>
</organism>
<accession>A0A2R5ER63</accession>
<dbReference type="AlphaFoldDB" id="A0A2R5ER63"/>
<protein>
    <submittedName>
        <fullName evidence="2">Membrane protein</fullName>
    </submittedName>
</protein>
<feature type="transmembrane region" description="Helical" evidence="1">
    <location>
        <begin position="225"/>
        <end position="244"/>
    </location>
</feature>
<feature type="transmembrane region" description="Helical" evidence="1">
    <location>
        <begin position="21"/>
        <end position="39"/>
    </location>
</feature>
<dbReference type="Proteomes" id="UP000245202">
    <property type="component" value="Unassembled WGS sequence"/>
</dbReference>
<sequence length="249" mass="26652">MGFRSFLGLLGAERLKLSRSLIWLLVPISPLLAALIGAMSNLTDVPEASRYDLLQSTVFMLHALLLMPILTGIFSSFVCRYEHSGGGWKATLSLPVSRTALYGAKFFMVAALLAAVQLVMIGALLAASAVHGITGSIDWQSALVSLLTGWLACLPLAALQLWASIGWSSFAAPLAINVAMTIPNILVVNSDKYGPFYPWAQPALGMLVQGGEQNFGAFNLPLENILVTVGCSFVLFVAGGLLYLHRKEI</sequence>
<feature type="transmembrane region" description="Helical" evidence="1">
    <location>
        <begin position="142"/>
        <end position="163"/>
    </location>
</feature>